<evidence type="ECO:0000259" key="1">
    <source>
        <dbReference type="PROSITE" id="PS51186"/>
    </source>
</evidence>
<evidence type="ECO:0000313" key="3">
    <source>
        <dbReference type="Proteomes" id="UP000325529"/>
    </source>
</evidence>
<accession>A0A5J6GRX4</accession>
<dbReference type="PROSITE" id="PS51186">
    <property type="entry name" value="GNAT"/>
    <property type="match status" value="1"/>
</dbReference>
<dbReference type="Proteomes" id="UP000325529">
    <property type="component" value="Chromosome"/>
</dbReference>
<evidence type="ECO:0000313" key="2">
    <source>
        <dbReference type="EMBL" id="QEU95746.1"/>
    </source>
</evidence>
<reference evidence="2 3" key="1">
    <citation type="submission" date="2017-09" db="EMBL/GenBank/DDBJ databases">
        <authorList>
            <person name="Lee N."/>
            <person name="Cho B.-K."/>
        </authorList>
    </citation>
    <scope>NUCLEOTIDE SEQUENCE [LARGE SCALE GENOMIC DNA]</scope>
    <source>
        <strain evidence="2 3">ATCC 12853</strain>
    </source>
</reference>
<dbReference type="SUPFAM" id="SSF56784">
    <property type="entry name" value="HAD-like"/>
    <property type="match status" value="1"/>
</dbReference>
<dbReference type="KEGG" id="ska:CP970_36730"/>
<dbReference type="NCBIfam" id="TIGR01686">
    <property type="entry name" value="FkbH"/>
    <property type="match status" value="1"/>
</dbReference>
<dbReference type="InterPro" id="IPR010037">
    <property type="entry name" value="FkbH_domain"/>
</dbReference>
<dbReference type="NCBIfam" id="TIGR01681">
    <property type="entry name" value="HAD-SF-IIIC"/>
    <property type="match status" value="1"/>
</dbReference>
<dbReference type="Gene3D" id="3.40.50.1110">
    <property type="entry name" value="SGNH hydrolase"/>
    <property type="match status" value="1"/>
</dbReference>
<dbReference type="OrthoDB" id="323926at2"/>
<sequence length="646" mass="70955">MTTTPSPSLGGPSAAASEAFTTLRALQADGLLLKEFPRALALFGGLTDAELPRAGRLLGSVDTDELSRSHPGLPTVKVSITGHSTVSALVPALTAQFARHGLVALPQLADFDSYVFELSDPRSELYAYEPDLALCVLDAEVVLDELPSPWTVRDLEDVLGAKAEMIERIVARFEDTARGTLVLNTLPLPHTLLAQLVDLRSRARAGAAWREANARLLRLAEAHPQLVVLDLDAVTAAEREVNTSADPRMSRYAKVHLSPETLGGYAREVGHLARMVAGRGRKCLVLDLDNTVWGGILGDDGLDGIQVAESYVGEAFRAFQRVARQIASQGVLLAAVSKNDLDPVREVLRDHPDMTLREADFVRIVANWRPKHDNLRELASDLNIGVDSLVFVDDSPYERGLVRAELPEVAVVDIDDEPALHIERLLRDGWFTVRELTAEDRGRPGLYREELERRDFLSGFDSIEGYLRELDIQVRLYEAEERDVPRVSQITLRTNQFNMTGRRLQPDDVRALRTDPRALPLAIHASDRFGDNGTVGVVFLRFDGDTAVIDNFLLSCRVFSRGIEQACLSAVLRYAKRRGATAVTGTYARTAKNAKVADLYTRSGFEAVGDAPGEGPAVFRHQLGELPEAPGHVHLTEEFGDTGRFS</sequence>
<gene>
    <name evidence="2" type="ORF">CP970_36730</name>
</gene>
<dbReference type="AlphaFoldDB" id="A0A5J6GRX4"/>
<dbReference type="InterPro" id="IPR016181">
    <property type="entry name" value="Acyl_CoA_acyltransferase"/>
</dbReference>
<dbReference type="RefSeq" id="WP_107099083.1">
    <property type="nucleotide sequence ID" value="NZ_CP023699.1"/>
</dbReference>
<organism evidence="2 3">
    <name type="scientific">Streptomyces kanamyceticus</name>
    <dbReference type="NCBI Taxonomy" id="1967"/>
    <lineage>
        <taxon>Bacteria</taxon>
        <taxon>Bacillati</taxon>
        <taxon>Actinomycetota</taxon>
        <taxon>Actinomycetes</taxon>
        <taxon>Kitasatosporales</taxon>
        <taxon>Streptomycetaceae</taxon>
        <taxon>Streptomyces</taxon>
    </lineage>
</organism>
<dbReference type="EMBL" id="CP023699">
    <property type="protein sequence ID" value="QEU95746.1"/>
    <property type="molecule type" value="Genomic_DNA"/>
</dbReference>
<protein>
    <submittedName>
        <fullName evidence="2">HAD-IIIC family phosphatase</fullName>
    </submittedName>
</protein>
<dbReference type="InterPro" id="IPR000182">
    <property type="entry name" value="GNAT_dom"/>
</dbReference>
<dbReference type="Gene3D" id="3.40.630.30">
    <property type="match status" value="1"/>
</dbReference>
<dbReference type="Gene3D" id="3.40.50.1000">
    <property type="entry name" value="HAD superfamily/HAD-like"/>
    <property type="match status" value="1"/>
</dbReference>
<dbReference type="InterPro" id="IPR036514">
    <property type="entry name" value="SGNH_hydro_sf"/>
</dbReference>
<keyword evidence="3" id="KW-1185">Reference proteome</keyword>
<proteinExistence type="predicted"/>
<dbReference type="InterPro" id="IPR036412">
    <property type="entry name" value="HAD-like_sf"/>
</dbReference>
<dbReference type="InterPro" id="IPR010033">
    <property type="entry name" value="HAD_SF_ppase_IIIC"/>
</dbReference>
<dbReference type="SUPFAM" id="SSF55729">
    <property type="entry name" value="Acyl-CoA N-acyltransferases (Nat)"/>
    <property type="match status" value="1"/>
</dbReference>
<dbReference type="GO" id="GO:0016747">
    <property type="term" value="F:acyltransferase activity, transferring groups other than amino-acyl groups"/>
    <property type="evidence" value="ECO:0007669"/>
    <property type="project" value="InterPro"/>
</dbReference>
<name>A0A5J6GRX4_STRKN</name>
<dbReference type="InterPro" id="IPR023214">
    <property type="entry name" value="HAD_sf"/>
</dbReference>
<feature type="domain" description="N-acetyltransferase" evidence="1">
    <location>
        <begin position="474"/>
        <end position="625"/>
    </location>
</feature>